<evidence type="ECO:0000256" key="6">
    <source>
        <dbReference type="ARBA" id="ARBA00034320"/>
    </source>
</evidence>
<dbReference type="InterPro" id="IPR011629">
    <property type="entry name" value="CobW-like_C"/>
</dbReference>
<protein>
    <submittedName>
        <fullName evidence="10">CobW/HypB/UreG, nucleotide-binding domain-containing protein</fullName>
    </submittedName>
</protein>
<evidence type="ECO:0000256" key="2">
    <source>
        <dbReference type="ARBA" id="ARBA00022801"/>
    </source>
</evidence>
<evidence type="ECO:0000259" key="9">
    <source>
        <dbReference type="SMART" id="SM00833"/>
    </source>
</evidence>
<sequence length="469" mass="51797">MEDELPPEPVPLKQEGSPRGDEGGQEDEQDGPVPVTLITGFLGSGKTTLVRHLLTADHGLRIAVILNEFGESVEGAYWQDLEAMRAMSGEWVELDNGCLCCSVKNDFVQALESLMRKKQKPQAIFIETTGLANPGPVAAALWTDEEIEAGVQLDSIITVVDGININRQLRESRAEGAVNEAQVQVAYADLVLLNKMDLCSEEAVVRAEAGIRAINSSVHIVRTKYCKVDWALLLNRQGYKHGAHVELPPIAESTCQTRGVLQANNRMRPVKENRVRSCACPHTKAGSPTSAACQHQNENHARIMFVPLNLQGSYALKWSVFHVQLRARLQVVAESLLSTAGSFGGLPCVCPHFLAEHLMSTVTRICMRLACACLHRLKALSALQGSVLKTFLDKLLWDRETHPEDIYRVKGSVCVKGDPRRHMIQAVYELYNITPTQQPDEDKLSKIVIIGRNLNKQALTEWFAQTQAG</sequence>
<dbReference type="PANTHER" id="PTHR13748:SF31">
    <property type="entry name" value="ZINC-REGULATED GTPASE METALLOPROTEIN ACTIVATOR 1A-RELATED"/>
    <property type="match status" value="1"/>
</dbReference>
<evidence type="ECO:0000313" key="11">
    <source>
        <dbReference type="Proteomes" id="UP000815325"/>
    </source>
</evidence>
<keyword evidence="2" id="KW-0378">Hydrolase</keyword>
<reference evidence="10" key="1">
    <citation type="submission" date="2017-08" db="EMBL/GenBank/DDBJ databases">
        <authorList>
            <person name="Polle J.E."/>
            <person name="Barry K."/>
            <person name="Cushman J."/>
            <person name="Schmutz J."/>
            <person name="Tran D."/>
            <person name="Hathwaick L.T."/>
            <person name="Yim W.C."/>
            <person name="Jenkins J."/>
            <person name="Mckie-Krisberg Z.M."/>
            <person name="Prochnik S."/>
            <person name="Lindquist E."/>
            <person name="Dockter R.B."/>
            <person name="Adam C."/>
            <person name="Molina H."/>
            <person name="Bunkerborg J."/>
            <person name="Jin E."/>
            <person name="Buchheim M."/>
            <person name="Magnuson J."/>
        </authorList>
    </citation>
    <scope>NUCLEOTIDE SEQUENCE</scope>
    <source>
        <strain evidence="10">CCAP 19/18</strain>
    </source>
</reference>
<comment type="similarity">
    <text evidence="6">Belongs to the SIMIBI class G3E GTPase family. ZNG1 subfamily.</text>
</comment>
<dbReference type="InterPro" id="IPR003495">
    <property type="entry name" value="CobW/HypB/UreG_nucleotide-bd"/>
</dbReference>
<name>A0ABZ3L3M3_DUNSA</name>
<dbReference type="Proteomes" id="UP000815325">
    <property type="component" value="Unassembled WGS sequence"/>
</dbReference>
<dbReference type="SMART" id="SM00833">
    <property type="entry name" value="CobW_C"/>
    <property type="match status" value="1"/>
</dbReference>
<keyword evidence="11" id="KW-1185">Reference proteome</keyword>
<dbReference type="EMBL" id="MU069678">
    <property type="protein sequence ID" value="KAF5836021.1"/>
    <property type="molecule type" value="Genomic_DNA"/>
</dbReference>
<accession>A0ABZ3L3M3</accession>
<dbReference type="InterPro" id="IPR036627">
    <property type="entry name" value="CobW-likC_sf"/>
</dbReference>
<dbReference type="SUPFAM" id="SSF90002">
    <property type="entry name" value="Hypothetical protein YjiA, C-terminal domain"/>
    <property type="match status" value="1"/>
</dbReference>
<dbReference type="Gene3D" id="3.30.1220.10">
    <property type="entry name" value="CobW-like, C-terminal domain"/>
    <property type="match status" value="1"/>
</dbReference>
<evidence type="ECO:0000256" key="1">
    <source>
        <dbReference type="ARBA" id="ARBA00022741"/>
    </source>
</evidence>
<dbReference type="CDD" id="cd03112">
    <property type="entry name" value="CobW-like"/>
    <property type="match status" value="1"/>
</dbReference>
<proteinExistence type="inferred from homology"/>
<gene>
    <name evidence="10" type="ORF">DUNSADRAFT_6542</name>
</gene>
<evidence type="ECO:0000256" key="7">
    <source>
        <dbReference type="ARBA" id="ARBA00049117"/>
    </source>
</evidence>
<dbReference type="Pfam" id="PF02492">
    <property type="entry name" value="cobW"/>
    <property type="match status" value="1"/>
</dbReference>
<evidence type="ECO:0000256" key="5">
    <source>
        <dbReference type="ARBA" id="ARBA00023186"/>
    </source>
</evidence>
<dbReference type="InterPro" id="IPR027417">
    <property type="entry name" value="P-loop_NTPase"/>
</dbReference>
<comment type="caution">
    <text evidence="10">The sequence shown here is derived from an EMBL/GenBank/DDBJ whole genome shotgun (WGS) entry which is preliminary data.</text>
</comment>
<keyword evidence="5" id="KW-0143">Chaperone</keyword>
<evidence type="ECO:0000256" key="8">
    <source>
        <dbReference type="SAM" id="MobiDB-lite"/>
    </source>
</evidence>
<feature type="region of interest" description="Disordered" evidence="8">
    <location>
        <begin position="1"/>
        <end position="34"/>
    </location>
</feature>
<feature type="domain" description="CobW C-terminal" evidence="9">
    <location>
        <begin position="372"/>
        <end position="467"/>
    </location>
</feature>
<keyword evidence="4" id="KW-0342">GTP-binding</keyword>
<evidence type="ECO:0000256" key="4">
    <source>
        <dbReference type="ARBA" id="ARBA00023134"/>
    </source>
</evidence>
<dbReference type="Pfam" id="PF07683">
    <property type="entry name" value="CobW_C"/>
    <property type="match status" value="1"/>
</dbReference>
<dbReference type="PANTHER" id="PTHR13748">
    <property type="entry name" value="COBW-RELATED"/>
    <property type="match status" value="1"/>
</dbReference>
<evidence type="ECO:0000313" key="10">
    <source>
        <dbReference type="EMBL" id="KAF5836021.1"/>
    </source>
</evidence>
<keyword evidence="1" id="KW-0547">Nucleotide-binding</keyword>
<keyword evidence="3" id="KW-0862">Zinc</keyword>
<dbReference type="Gene3D" id="3.40.50.300">
    <property type="entry name" value="P-loop containing nucleotide triphosphate hydrolases"/>
    <property type="match status" value="1"/>
</dbReference>
<comment type="catalytic activity">
    <reaction evidence="7">
        <text>GTP + H2O = GDP + phosphate + H(+)</text>
        <dbReference type="Rhea" id="RHEA:19669"/>
        <dbReference type="ChEBI" id="CHEBI:15377"/>
        <dbReference type="ChEBI" id="CHEBI:15378"/>
        <dbReference type="ChEBI" id="CHEBI:37565"/>
        <dbReference type="ChEBI" id="CHEBI:43474"/>
        <dbReference type="ChEBI" id="CHEBI:58189"/>
    </reaction>
    <physiologicalReaction direction="left-to-right" evidence="7">
        <dbReference type="Rhea" id="RHEA:19670"/>
    </physiologicalReaction>
</comment>
<evidence type="ECO:0000256" key="3">
    <source>
        <dbReference type="ARBA" id="ARBA00022833"/>
    </source>
</evidence>
<dbReference type="InterPro" id="IPR051316">
    <property type="entry name" value="Zinc-reg_GTPase_activator"/>
</dbReference>
<organism evidence="10 11">
    <name type="scientific">Dunaliella salina</name>
    <name type="common">Green alga</name>
    <name type="synonym">Protococcus salinus</name>
    <dbReference type="NCBI Taxonomy" id="3046"/>
    <lineage>
        <taxon>Eukaryota</taxon>
        <taxon>Viridiplantae</taxon>
        <taxon>Chlorophyta</taxon>
        <taxon>core chlorophytes</taxon>
        <taxon>Chlorophyceae</taxon>
        <taxon>CS clade</taxon>
        <taxon>Chlamydomonadales</taxon>
        <taxon>Dunaliellaceae</taxon>
        <taxon>Dunaliella</taxon>
    </lineage>
</organism>
<dbReference type="SUPFAM" id="SSF52540">
    <property type="entry name" value="P-loop containing nucleoside triphosphate hydrolases"/>
    <property type="match status" value="1"/>
</dbReference>